<dbReference type="InterPro" id="IPR011074">
    <property type="entry name" value="CRAL/TRIO_N_dom"/>
</dbReference>
<dbReference type="PANTHER" id="PTHR45657:SF43">
    <property type="entry name" value="PHOSPHATIDYLINOSITOL_PHOSPHATIDYLCHOLINE TRANSFER PROTEIN SFH9"/>
    <property type="match status" value="1"/>
</dbReference>
<dbReference type="Pfam" id="PF13812">
    <property type="entry name" value="PPR_3"/>
    <property type="match status" value="1"/>
</dbReference>
<dbReference type="AlphaFoldDB" id="A0AAV6M6S5"/>
<feature type="repeat" description="PPR" evidence="6">
    <location>
        <begin position="1056"/>
        <end position="1090"/>
    </location>
</feature>
<dbReference type="Proteomes" id="UP000685013">
    <property type="component" value="Chromosome 17"/>
</dbReference>
<keyword evidence="3" id="KW-0813">Transport</keyword>
<comment type="subcellular location">
    <subcellularLocation>
        <location evidence="1">Cell membrane</location>
        <topology evidence="1">Peripheral membrane protein</topology>
    </subcellularLocation>
    <subcellularLocation>
        <location evidence="2">Golgi apparatus membrane</location>
        <topology evidence="2">Peripheral membrane protein</topology>
    </subcellularLocation>
</comment>
<feature type="repeat" description="PPR" evidence="6">
    <location>
        <begin position="986"/>
        <end position="1020"/>
    </location>
</feature>
<keyword evidence="4" id="KW-0333">Golgi apparatus</keyword>
<evidence type="ECO:0000313" key="10">
    <source>
        <dbReference type="Proteomes" id="UP000685013"/>
    </source>
</evidence>
<evidence type="ECO:0000256" key="7">
    <source>
        <dbReference type="SAM" id="MobiDB-lite"/>
    </source>
</evidence>
<protein>
    <submittedName>
        <fullName evidence="9">Pentatricopeptide repeat-containing protein, chloroplastic</fullName>
    </submittedName>
</protein>
<dbReference type="Pfam" id="PF01535">
    <property type="entry name" value="PPR"/>
    <property type="match status" value="1"/>
</dbReference>
<comment type="similarity">
    <text evidence="5">Belongs to the SFH family.</text>
</comment>
<feature type="region of interest" description="Disordered" evidence="7">
    <location>
        <begin position="656"/>
        <end position="686"/>
    </location>
</feature>
<dbReference type="EMBL" id="JAGKQH010000017">
    <property type="protein sequence ID" value="KAG6575982.1"/>
    <property type="molecule type" value="Genomic_DNA"/>
</dbReference>
<evidence type="ECO:0000313" key="9">
    <source>
        <dbReference type="EMBL" id="KAG6575982.1"/>
    </source>
</evidence>
<feature type="domain" description="CRAL-TRIO" evidence="8">
    <location>
        <begin position="139"/>
        <end position="313"/>
    </location>
</feature>
<evidence type="ECO:0000256" key="4">
    <source>
        <dbReference type="ARBA" id="ARBA00023034"/>
    </source>
</evidence>
<dbReference type="PANTHER" id="PTHR45657">
    <property type="entry name" value="CRAL-TRIO DOMAIN-CONTAINING PROTEIN YKL091C-RELATED"/>
    <property type="match status" value="1"/>
</dbReference>
<dbReference type="GO" id="GO:0000139">
    <property type="term" value="C:Golgi membrane"/>
    <property type="evidence" value="ECO:0007669"/>
    <property type="project" value="UniProtKB-SubCell"/>
</dbReference>
<sequence length="1131" mass="129182">MPGDFGEDERARVFEPESSEDDRRRTRSKSLRKRAISASAKFSNTIRRQSSRVADCRFAPISVDEVRDAGEEDSVNKFRQALIARDLLPARFDDYHTMLRFLKARKFDMDKALNMFTEMLSWRKDNNIDTIMQDFKYDEYEEVQRYYPHGYHGVDKGGRPVYIERLGKIEPGKLMNVTTIDRFLKYHVQGFEKLFAEKFTACSISAKRHIYCTTTILDVQGLNIMSFGKLAHDLVIRMQKIDGDNYPETLNQMYIVNAGSGFKFLWNTARTFLDPRTTAKIHVLGSKFQNKLLEVIDSRQLPDFLGGDCSCSNEGGCLRSDKGPWNDPEIMKLVFAEEATHLRKVNNFYGRSSFEIDFFNSKIEGNEISSPESGSETTATTSTSSIRNFVSVTGREKFSSPRPVNGIVAPTVPAGIIEEYGSNNLNADVQPTRLLRKFIPQVTSTFVHFVFRIFACICLLVPGFRRIFMIRHAENQQPEDTSNDQLEDSGPQEQSNNTLEVDPIWQRLQNLEVMVTELTNKPSKIPLEKEDMINESLNRIKSIEYDLQKTKRALLATASKQVELAESMESIKENNLVGAYSFLLNYQFRCFYGTEDVSDHKEEKWPWMRGEWPENLKAQHPLSMAAHSTPSILLPPAVSHSNPKNRVFLCQQRASHHNFESPAPSSSSSSTDGKLMQRSPREGRMDITKLKAKEAGERKEEVNRKIASQKAISVILRREATKAVIERKRGPTNSKKLLPRTVLEALHERITALRWESALKVFELLREQMWYRPYAGMYIKLIVMLGKCKQPEKAYELFQEMIEEGCEVSHESYTALLSAYSRSGLLDRAFSLLNEMKNSPDCQPDVHTYSILIKSCLQVFAFNKAQTLLSDMVTRGIKPNTITYNTFIDAYGKAKMFAEMESILVEMLSDDGCKPDVWTMNSTLRGFGSSGQLETMEKCYEKFQGAGIQPNIQTFNILLDSYGKAKSYEKMSAVMEYMQKYHYSWTIVTYNIVIDAFGRAGNLKQMEHLFKLMRSERIQPSCVTLCSLVKAYGQAGKRDKIDSVLHIVENSNIMLDTVFYNCLVDAYGRMECFAEMKAVLGMMEQRGCKPDKTTYRIMARAYSDGGMANHAREIHDLVSTAEASKRTRPDL</sequence>
<keyword evidence="10" id="KW-1185">Reference proteome</keyword>
<dbReference type="NCBIfam" id="TIGR00756">
    <property type="entry name" value="PPR"/>
    <property type="match status" value="6"/>
</dbReference>
<reference evidence="9 10" key="1">
    <citation type="journal article" date="2021" name="Hortic Res">
        <title>The domestication of Cucurbita argyrosperma as revealed by the genome of its wild relative.</title>
        <authorList>
            <person name="Barrera-Redondo J."/>
            <person name="Sanchez-de la Vega G."/>
            <person name="Aguirre-Liguori J.A."/>
            <person name="Castellanos-Morales G."/>
            <person name="Gutierrez-Guerrero Y.T."/>
            <person name="Aguirre-Dugua X."/>
            <person name="Aguirre-Planter E."/>
            <person name="Tenaillon M.I."/>
            <person name="Lira-Saade R."/>
            <person name="Eguiarte L.E."/>
        </authorList>
    </citation>
    <scope>NUCLEOTIDE SEQUENCE [LARGE SCALE GENOMIC DNA]</scope>
    <source>
        <strain evidence="9">JBR-2021</strain>
    </source>
</reference>
<evidence type="ECO:0000256" key="5">
    <source>
        <dbReference type="ARBA" id="ARBA00038020"/>
    </source>
</evidence>
<feature type="region of interest" description="Disordered" evidence="7">
    <location>
        <begin position="476"/>
        <end position="499"/>
    </location>
</feature>
<feature type="non-terminal residue" evidence="9">
    <location>
        <position position="1"/>
    </location>
</feature>
<organism evidence="9 10">
    <name type="scientific">Cucurbita argyrosperma subsp. sororia</name>
    <dbReference type="NCBI Taxonomy" id="37648"/>
    <lineage>
        <taxon>Eukaryota</taxon>
        <taxon>Viridiplantae</taxon>
        <taxon>Streptophyta</taxon>
        <taxon>Embryophyta</taxon>
        <taxon>Tracheophyta</taxon>
        <taxon>Spermatophyta</taxon>
        <taxon>Magnoliopsida</taxon>
        <taxon>eudicotyledons</taxon>
        <taxon>Gunneridae</taxon>
        <taxon>Pentapetalae</taxon>
        <taxon>rosids</taxon>
        <taxon>fabids</taxon>
        <taxon>Cucurbitales</taxon>
        <taxon>Cucurbitaceae</taxon>
        <taxon>Cucurbiteae</taxon>
        <taxon>Cucurbita</taxon>
    </lineage>
</organism>
<evidence type="ECO:0000256" key="2">
    <source>
        <dbReference type="ARBA" id="ARBA00004395"/>
    </source>
</evidence>
<name>A0AAV6M6S5_9ROSI</name>
<feature type="repeat" description="PPR" evidence="6">
    <location>
        <begin position="916"/>
        <end position="950"/>
    </location>
</feature>
<dbReference type="InterPro" id="IPR001251">
    <property type="entry name" value="CRAL-TRIO_dom"/>
</dbReference>
<dbReference type="InterPro" id="IPR051026">
    <property type="entry name" value="PI/PC_transfer"/>
</dbReference>
<dbReference type="Pfam" id="PF03765">
    <property type="entry name" value="CRAL_TRIO_N"/>
    <property type="match status" value="1"/>
</dbReference>
<dbReference type="Pfam" id="PF13041">
    <property type="entry name" value="PPR_2"/>
    <property type="match status" value="3"/>
</dbReference>
<dbReference type="PROSITE" id="PS50191">
    <property type="entry name" value="CRAL_TRIO"/>
    <property type="match status" value="1"/>
</dbReference>
<dbReference type="GO" id="GO:0005886">
    <property type="term" value="C:plasma membrane"/>
    <property type="evidence" value="ECO:0007669"/>
    <property type="project" value="UniProtKB-SubCell"/>
</dbReference>
<feature type="compositionally biased region" description="Low complexity" evidence="7">
    <location>
        <begin position="661"/>
        <end position="670"/>
    </location>
</feature>
<dbReference type="CDD" id="cd00170">
    <property type="entry name" value="SEC14"/>
    <property type="match status" value="1"/>
</dbReference>
<accession>A0AAV6M6S5</accession>
<feature type="repeat" description="PPR" evidence="6">
    <location>
        <begin position="809"/>
        <end position="839"/>
    </location>
</feature>
<comment type="caution">
    <text evidence="9">The sequence shown here is derived from an EMBL/GenBank/DDBJ whole genome shotgun (WGS) entry which is preliminary data.</text>
</comment>
<feature type="repeat" description="PPR" evidence="6">
    <location>
        <begin position="880"/>
        <end position="915"/>
    </location>
</feature>
<feature type="repeat" description="PPR" evidence="6">
    <location>
        <begin position="774"/>
        <end position="808"/>
    </location>
</feature>
<evidence type="ECO:0000256" key="3">
    <source>
        <dbReference type="ARBA" id="ARBA00022927"/>
    </source>
</evidence>
<dbReference type="InterPro" id="IPR002885">
    <property type="entry name" value="PPR_rpt"/>
</dbReference>
<feature type="region of interest" description="Disordered" evidence="7">
    <location>
        <begin position="1"/>
        <end position="32"/>
    </location>
</feature>
<evidence type="ECO:0000259" key="8">
    <source>
        <dbReference type="PROSITE" id="PS50191"/>
    </source>
</evidence>
<dbReference type="PROSITE" id="PS51375">
    <property type="entry name" value="PPR"/>
    <property type="match status" value="7"/>
</dbReference>
<dbReference type="SMART" id="SM00516">
    <property type="entry name" value="SEC14"/>
    <property type="match status" value="1"/>
</dbReference>
<feature type="repeat" description="PPR" evidence="6">
    <location>
        <begin position="845"/>
        <end position="879"/>
    </location>
</feature>
<dbReference type="SMART" id="SM01100">
    <property type="entry name" value="CRAL_TRIO_N"/>
    <property type="match status" value="1"/>
</dbReference>
<keyword evidence="3" id="KW-0653">Protein transport</keyword>
<evidence type="ECO:0000256" key="1">
    <source>
        <dbReference type="ARBA" id="ARBA00004202"/>
    </source>
</evidence>
<proteinExistence type="inferred from homology"/>
<gene>
    <name evidence="9" type="ORF">SDJN03_26621</name>
</gene>
<evidence type="ECO:0000256" key="6">
    <source>
        <dbReference type="PROSITE-ProRule" id="PRU00708"/>
    </source>
</evidence>
<dbReference type="Pfam" id="PF00650">
    <property type="entry name" value="CRAL_TRIO"/>
    <property type="match status" value="1"/>
</dbReference>
<dbReference type="GO" id="GO:0015031">
    <property type="term" value="P:protein transport"/>
    <property type="evidence" value="ECO:0007669"/>
    <property type="project" value="UniProtKB-KW"/>
</dbReference>